<evidence type="ECO:0000313" key="3">
    <source>
        <dbReference type="Proteomes" id="UP000092154"/>
    </source>
</evidence>
<dbReference type="EMBL" id="KV448387">
    <property type="protein sequence ID" value="OAX36876.1"/>
    <property type="molecule type" value="Genomic_DNA"/>
</dbReference>
<name>A0A1B7MW93_9AGAM</name>
<keyword evidence="1" id="KW-0732">Signal</keyword>
<dbReference type="AlphaFoldDB" id="A0A1B7MW93"/>
<dbReference type="Proteomes" id="UP000092154">
    <property type="component" value="Unassembled WGS sequence"/>
</dbReference>
<sequence>MVILSLLFTCLASLREHTVASQSYLLRMSPSELFDLIFHQKKRLSSSTRGCNWQPRIMGLTDRRVGAMCVHYSNSFLMLRCTLGMPNS</sequence>
<evidence type="ECO:0008006" key="4">
    <source>
        <dbReference type="Google" id="ProtNLM"/>
    </source>
</evidence>
<reference evidence="2 3" key="1">
    <citation type="submission" date="2016-06" db="EMBL/GenBank/DDBJ databases">
        <title>Comparative genomics of the ectomycorrhizal sister species Rhizopogon vinicolor and Rhizopogon vesiculosus (Basidiomycota: Boletales) reveals a divergence of the mating type B locus.</title>
        <authorList>
            <consortium name="DOE Joint Genome Institute"/>
            <person name="Mujic A.B."/>
            <person name="Kuo A."/>
            <person name="Tritt A."/>
            <person name="Lipzen A."/>
            <person name="Chen C."/>
            <person name="Johnson J."/>
            <person name="Sharma A."/>
            <person name="Barry K."/>
            <person name="Grigoriev I.V."/>
            <person name="Spatafora J.W."/>
        </authorList>
    </citation>
    <scope>NUCLEOTIDE SEQUENCE [LARGE SCALE GENOMIC DNA]</scope>
    <source>
        <strain evidence="2 3">AM-OR11-026</strain>
    </source>
</reference>
<organism evidence="2 3">
    <name type="scientific">Rhizopogon vinicolor AM-OR11-026</name>
    <dbReference type="NCBI Taxonomy" id="1314800"/>
    <lineage>
        <taxon>Eukaryota</taxon>
        <taxon>Fungi</taxon>
        <taxon>Dikarya</taxon>
        <taxon>Basidiomycota</taxon>
        <taxon>Agaricomycotina</taxon>
        <taxon>Agaricomycetes</taxon>
        <taxon>Agaricomycetidae</taxon>
        <taxon>Boletales</taxon>
        <taxon>Suillineae</taxon>
        <taxon>Rhizopogonaceae</taxon>
        <taxon>Rhizopogon</taxon>
    </lineage>
</organism>
<evidence type="ECO:0000313" key="2">
    <source>
        <dbReference type="EMBL" id="OAX36876.1"/>
    </source>
</evidence>
<feature type="chain" id="PRO_5008597593" description="Secreted protein" evidence="1">
    <location>
        <begin position="21"/>
        <end position="88"/>
    </location>
</feature>
<evidence type="ECO:0000256" key="1">
    <source>
        <dbReference type="SAM" id="SignalP"/>
    </source>
</evidence>
<dbReference type="InParanoid" id="A0A1B7MW93"/>
<keyword evidence="3" id="KW-1185">Reference proteome</keyword>
<protein>
    <recommendedName>
        <fullName evidence="4">Secreted protein</fullName>
    </recommendedName>
</protein>
<proteinExistence type="predicted"/>
<accession>A0A1B7MW93</accession>
<gene>
    <name evidence="2" type="ORF">K503DRAFT_270706</name>
</gene>
<feature type="signal peptide" evidence="1">
    <location>
        <begin position="1"/>
        <end position="20"/>
    </location>
</feature>